<evidence type="ECO:0000256" key="1">
    <source>
        <dbReference type="SAM" id="Phobius"/>
    </source>
</evidence>
<keyword evidence="3" id="KW-1185">Reference proteome</keyword>
<organism evidence="2 3">
    <name type="scientific">Actinacidiphila glaucinigra</name>
    <dbReference type="NCBI Taxonomy" id="235986"/>
    <lineage>
        <taxon>Bacteria</taxon>
        <taxon>Bacillati</taxon>
        <taxon>Actinomycetota</taxon>
        <taxon>Actinomycetes</taxon>
        <taxon>Kitasatosporales</taxon>
        <taxon>Streptomycetaceae</taxon>
        <taxon>Actinacidiphila</taxon>
    </lineage>
</organism>
<dbReference type="Proteomes" id="UP000198280">
    <property type="component" value="Unassembled WGS sequence"/>
</dbReference>
<evidence type="ECO:0000313" key="3">
    <source>
        <dbReference type="Proteomes" id="UP000198280"/>
    </source>
</evidence>
<keyword evidence="1" id="KW-0812">Transmembrane</keyword>
<dbReference type="RefSeq" id="WP_089227561.1">
    <property type="nucleotide sequence ID" value="NZ_FZOF01000023.1"/>
</dbReference>
<dbReference type="AlphaFoldDB" id="A0A239MEK7"/>
<evidence type="ECO:0000313" key="2">
    <source>
        <dbReference type="EMBL" id="SNT40408.1"/>
    </source>
</evidence>
<dbReference type="EMBL" id="FZOF01000023">
    <property type="protein sequence ID" value="SNT40408.1"/>
    <property type="molecule type" value="Genomic_DNA"/>
</dbReference>
<reference evidence="2 3" key="1">
    <citation type="submission" date="2017-06" db="EMBL/GenBank/DDBJ databases">
        <authorList>
            <person name="Kim H.J."/>
            <person name="Triplett B.A."/>
        </authorList>
    </citation>
    <scope>NUCLEOTIDE SEQUENCE [LARGE SCALE GENOMIC DNA]</scope>
    <source>
        <strain evidence="2 3">CGMCC 4.1858</strain>
    </source>
</reference>
<gene>
    <name evidence="2" type="ORF">SAMN05216252_123151</name>
</gene>
<accession>A0A239MEK7</accession>
<name>A0A239MEK7_9ACTN</name>
<keyword evidence="1" id="KW-0472">Membrane</keyword>
<proteinExistence type="predicted"/>
<protein>
    <submittedName>
        <fullName evidence="2">Uncharacterized protein</fullName>
    </submittedName>
</protein>
<feature type="transmembrane region" description="Helical" evidence="1">
    <location>
        <begin position="39"/>
        <end position="62"/>
    </location>
</feature>
<keyword evidence="1" id="KW-1133">Transmembrane helix</keyword>
<sequence length="239" mass="24864">MERDLPVLLERILPQLALPSDRMAQVRRRIQQRKRRRRAAAAASVLAVGCAVVATVLSPAAFGPEEHRAVPAAAPTGDPGFAQVRLEDPLDGVTVYLPTTWHTLSVRDDHGAAAGFVSSQTLHVPGDGTCPSVTDAVLTACPPLTGLNQKGVLITFLSGDANSTDDAGSLARGVPVSADGNCRAVGGDRQMTGWAHGRAPGSAGGPDMKIDVCLKEPSQLTLVTVAKVLTLLRVSADQG</sequence>